<evidence type="ECO:0000256" key="1">
    <source>
        <dbReference type="SAM" id="SignalP"/>
    </source>
</evidence>
<comment type="caution">
    <text evidence="3">The sequence shown here is derived from an EMBL/GenBank/DDBJ whole genome shotgun (WGS) entry which is preliminary data.</text>
</comment>
<dbReference type="EMBL" id="VLKH01000007">
    <property type="protein sequence ID" value="TWH79070.1"/>
    <property type="molecule type" value="Genomic_DNA"/>
</dbReference>
<dbReference type="RefSeq" id="WP_145084356.1">
    <property type="nucleotide sequence ID" value="NZ_VLKH01000007.1"/>
</dbReference>
<dbReference type="InterPro" id="IPR051465">
    <property type="entry name" value="Cell_Envelope_Struct_Comp"/>
</dbReference>
<dbReference type="AlphaFoldDB" id="A0A562J7H8"/>
<dbReference type="PANTHER" id="PTHR43308">
    <property type="entry name" value="OUTER MEMBRANE PROTEIN ALPHA-RELATED"/>
    <property type="match status" value="1"/>
</dbReference>
<dbReference type="PANTHER" id="PTHR43308:SF5">
    <property type="entry name" value="S-LAYER PROTEIN _ PEPTIDOGLYCAN ENDO-BETA-N-ACETYLGLUCOSAMINIDASE"/>
    <property type="match status" value="1"/>
</dbReference>
<dbReference type="Pfam" id="PF00395">
    <property type="entry name" value="SLH"/>
    <property type="match status" value="3"/>
</dbReference>
<gene>
    <name evidence="3" type="ORF">LY60_02598</name>
</gene>
<dbReference type="OrthoDB" id="7820733at2"/>
<organism evidence="3 4">
    <name type="scientific">Sedimentibacter saalensis</name>
    <dbReference type="NCBI Taxonomy" id="130788"/>
    <lineage>
        <taxon>Bacteria</taxon>
        <taxon>Bacillati</taxon>
        <taxon>Bacillota</taxon>
        <taxon>Tissierellia</taxon>
        <taxon>Sedimentibacter</taxon>
    </lineage>
</organism>
<feature type="domain" description="SLH" evidence="2">
    <location>
        <begin position="599"/>
        <end position="661"/>
    </location>
</feature>
<evidence type="ECO:0000313" key="4">
    <source>
        <dbReference type="Proteomes" id="UP000315343"/>
    </source>
</evidence>
<keyword evidence="4" id="KW-1185">Reference proteome</keyword>
<dbReference type="Proteomes" id="UP000315343">
    <property type="component" value="Unassembled WGS sequence"/>
</dbReference>
<keyword evidence="1" id="KW-0732">Signal</keyword>
<dbReference type="InterPro" id="IPR001119">
    <property type="entry name" value="SLH_dom"/>
</dbReference>
<feature type="domain" description="SLH" evidence="2">
    <location>
        <begin position="666"/>
        <end position="719"/>
    </location>
</feature>
<protein>
    <submittedName>
        <fullName evidence="3">S-layer family protein</fullName>
    </submittedName>
</protein>
<feature type="chain" id="PRO_5021965090" evidence="1">
    <location>
        <begin position="43"/>
        <end position="719"/>
    </location>
</feature>
<feature type="domain" description="SLH" evidence="2">
    <location>
        <begin position="540"/>
        <end position="598"/>
    </location>
</feature>
<proteinExistence type="predicted"/>
<sequence>MTRKINVKSTVYKLYFKKTVAIVLSILMSVIALPFNSASAFAADGTNGTGEKSIVLDHSNVITYAQTVTGSSITYNGTEDTKVAFYSSDFVSECQKTVAGIFKSIKIPSLPNSSYGKLYIGYVSSSSYSSTVTAGTEYDATNIGKMSFVPYPGFYGTVDIPFYGYNTNGDIFEGTIKIAIAERKVDADTIKYTTYEEMPVDFEADDFNDECVDTTRDNINYVKFTLPPSSSGRLYVGYVSSSSYSSKVAEGTKYYENDLDNITFVPYQDYHGKVIISYIGYSDDGKSYTGEVEITVNQYDWDADPILYSTGSFTPLSFDSDDFADACDDANNEGLDYVKFTLPSSTYGILYYNYTSSTKYDSKVSASTKYYKNDLDDVVFVPKSNYKGTFFISYTGYDDDGNSFTGIVKITVKEESAVADTINVSTKEDTVLYFDDDDFNDVCEDATNEELDYIKFTLPSSSYGKLYYNYSSPSSYSSLVSEGTKYYYDDSPSLSKVAFVPYKDYNGTVTVKYTGWNTEGVNFTGTVKITVTAVADSAASSYFNDVTSSYSWASASIDYLFEKGVVTGTGGNNYSPAQNMIRGDFMLMLYRALDLSASSKSNFSDVPAGSYYYTAIATAKALGIAKGYDDLFMPNAPITREDAMVLVARALKVDGKTLTTGSISDLNNFKDKGSVSDYAVSSVATLVKAGIVTGSNSYLNPKSYVTRAEMAVILYRVLK</sequence>
<evidence type="ECO:0000259" key="2">
    <source>
        <dbReference type="PROSITE" id="PS51272"/>
    </source>
</evidence>
<dbReference type="PROSITE" id="PS51272">
    <property type="entry name" value="SLH"/>
    <property type="match status" value="3"/>
</dbReference>
<accession>A0A562J7H8</accession>
<evidence type="ECO:0000313" key="3">
    <source>
        <dbReference type="EMBL" id="TWH79070.1"/>
    </source>
</evidence>
<feature type="signal peptide" evidence="1">
    <location>
        <begin position="1"/>
        <end position="42"/>
    </location>
</feature>
<name>A0A562J7H8_9FIRM</name>
<reference evidence="3 4" key="1">
    <citation type="submission" date="2019-07" db="EMBL/GenBank/DDBJ databases">
        <title>Genomic Encyclopedia of Type Strains, Phase I: the one thousand microbial genomes (KMG-I) project.</title>
        <authorList>
            <person name="Kyrpides N."/>
        </authorList>
    </citation>
    <scope>NUCLEOTIDE SEQUENCE [LARGE SCALE GENOMIC DNA]</scope>
    <source>
        <strain evidence="3 4">DSM 13558</strain>
    </source>
</reference>